<proteinExistence type="predicted"/>
<dbReference type="InterPro" id="IPR011049">
    <property type="entry name" value="Serralysin-like_metalloprot_C"/>
</dbReference>
<dbReference type="Proteomes" id="UP000245765">
    <property type="component" value="Unassembled WGS sequence"/>
</dbReference>
<comment type="subcellular location">
    <subcellularLocation>
        <location evidence="1">Secreted</location>
    </subcellularLocation>
</comment>
<feature type="compositionally biased region" description="Gly residues" evidence="3">
    <location>
        <begin position="577"/>
        <end position="589"/>
    </location>
</feature>
<dbReference type="Gene3D" id="2.60.40.10">
    <property type="entry name" value="Immunoglobulins"/>
    <property type="match status" value="1"/>
</dbReference>
<dbReference type="GO" id="GO:0005509">
    <property type="term" value="F:calcium ion binding"/>
    <property type="evidence" value="ECO:0007669"/>
    <property type="project" value="InterPro"/>
</dbReference>
<dbReference type="Pfam" id="PF00353">
    <property type="entry name" value="HemolysinCabind"/>
    <property type="match status" value="3"/>
</dbReference>
<organism evidence="5 6">
    <name type="scientific">Falsiroseomonas bella</name>
    <dbReference type="NCBI Taxonomy" id="2184016"/>
    <lineage>
        <taxon>Bacteria</taxon>
        <taxon>Pseudomonadati</taxon>
        <taxon>Pseudomonadota</taxon>
        <taxon>Alphaproteobacteria</taxon>
        <taxon>Acetobacterales</taxon>
        <taxon>Roseomonadaceae</taxon>
        <taxon>Falsiroseomonas</taxon>
    </lineage>
</organism>
<feature type="compositionally biased region" description="Polar residues" evidence="3">
    <location>
        <begin position="441"/>
        <end position="471"/>
    </location>
</feature>
<evidence type="ECO:0000256" key="1">
    <source>
        <dbReference type="ARBA" id="ARBA00004613"/>
    </source>
</evidence>
<dbReference type="PROSITE" id="PS00330">
    <property type="entry name" value="HEMOLYSIN_CALCIUM"/>
    <property type="match status" value="1"/>
</dbReference>
<gene>
    <name evidence="5" type="ORF">DFH01_17440</name>
</gene>
<dbReference type="PRINTS" id="PR00313">
    <property type="entry name" value="CABNDNGRPT"/>
</dbReference>
<feature type="region of interest" description="Disordered" evidence="3">
    <location>
        <begin position="423"/>
        <end position="591"/>
    </location>
</feature>
<dbReference type="InterPro" id="IPR050557">
    <property type="entry name" value="RTX_toxin/Mannuronan_C5-epim"/>
</dbReference>
<feature type="domain" description="RapA2 cadherin-like" evidence="4">
    <location>
        <begin position="318"/>
        <end position="383"/>
    </location>
</feature>
<reference evidence="6" key="1">
    <citation type="submission" date="2018-05" db="EMBL/GenBank/DDBJ databases">
        <authorList>
            <person name="Du Z."/>
            <person name="Wang X."/>
        </authorList>
    </citation>
    <scope>NUCLEOTIDE SEQUENCE [LARGE SCALE GENOMIC DNA]</scope>
    <source>
        <strain evidence="6">CQN31</strain>
    </source>
</reference>
<name>A0A317FD11_9PROT</name>
<evidence type="ECO:0000256" key="3">
    <source>
        <dbReference type="SAM" id="MobiDB-lite"/>
    </source>
</evidence>
<dbReference type="OrthoDB" id="6756629at2"/>
<dbReference type="Pfam" id="PF17803">
    <property type="entry name" value="Cadherin_4"/>
    <property type="match status" value="1"/>
</dbReference>
<dbReference type="InterPro" id="IPR010221">
    <property type="entry name" value="VCBS_dom"/>
</dbReference>
<dbReference type="InterPro" id="IPR018511">
    <property type="entry name" value="Hemolysin-typ_Ca-bd_CS"/>
</dbReference>
<sequence length="708" mass="72431">MTVEPTSTTEYIWFGTRAVKFESGGNTGPQLELLDSSTDFATRTLSTGTFDFTGSEWQQFLAFTGTEAEMTALGIDLSNGVDTATAGFVNTTGDLRVGEGVEAYNIADSSGGGRLIDVTGTLDETDDPIAITGMGKANAAKLSSGGTDFTETGNRAVFSNDIGFGFINGSGFDSGGSANALRLNDGDAINFEIKQGKVLVEASFTVKVLNGGSTQVVVDSDGATIEDTNGILQGGFVQDASAGELNLGTLDHGTKVTINYVNGTIWFNGVTQFLGDTSGFFAAFQEGGSKNLTLGSVVGNQVGWSADDLVLATDIPAPANTPAVIGGNTTGDVQEDTPALASASGLLTIDDANGPADEVFIEQMNTQGLYGTFSVNADGSWTYLIDNTLAATQALGTGQTEQEVFTVVSADGTEVDVTINVAGLDEPPTVATLPDPVTGTGDPNDSPTLPSQPSGNYTQGNDNGTTYTSDDGAQRYDGNGGNDTISTGDGNDAVLGGDGNDRINTGDDNDYANGEAGADSIRGGEGNDALLGGDDNDTIRGDDGADSIYGQNGADSLDGDDDNDRVYGGPGADTIEGGDGGDSLYGGSGADSIVGNSGNDTIVGGYGADTATGNSGTDRFVFLSTDDTNDIITDFDGSEILDFSAFPGTLTFLATESTIFTANNQVAWYQSGGDTIVMVNTDGDNASAEFMVTLQGYTTNMVLNDFAL</sequence>
<dbReference type="Gene3D" id="2.150.10.10">
    <property type="entry name" value="Serralysin-like metalloprotease, C-terminal"/>
    <property type="match status" value="2"/>
</dbReference>
<protein>
    <recommendedName>
        <fullName evidence="4">RapA2 cadherin-like domain-containing protein</fullName>
    </recommendedName>
</protein>
<dbReference type="PANTHER" id="PTHR38340:SF1">
    <property type="entry name" value="S-LAYER PROTEIN"/>
    <property type="match status" value="1"/>
</dbReference>
<evidence type="ECO:0000259" key="4">
    <source>
        <dbReference type="Pfam" id="PF17803"/>
    </source>
</evidence>
<dbReference type="EMBL" id="QGNA01000004">
    <property type="protein sequence ID" value="PWS35406.1"/>
    <property type="molecule type" value="Genomic_DNA"/>
</dbReference>
<accession>A0A317FD11</accession>
<dbReference type="AlphaFoldDB" id="A0A317FD11"/>
<dbReference type="InterPro" id="IPR013783">
    <property type="entry name" value="Ig-like_fold"/>
</dbReference>
<dbReference type="PANTHER" id="PTHR38340">
    <property type="entry name" value="S-LAYER PROTEIN"/>
    <property type="match status" value="1"/>
</dbReference>
<dbReference type="NCBIfam" id="TIGR01965">
    <property type="entry name" value="VCBS_repeat"/>
    <property type="match status" value="1"/>
</dbReference>
<dbReference type="SUPFAM" id="SSF51120">
    <property type="entry name" value="beta-Roll"/>
    <property type="match status" value="1"/>
</dbReference>
<dbReference type="GO" id="GO:0005576">
    <property type="term" value="C:extracellular region"/>
    <property type="evidence" value="ECO:0007669"/>
    <property type="project" value="UniProtKB-SubCell"/>
</dbReference>
<evidence type="ECO:0000313" key="5">
    <source>
        <dbReference type="EMBL" id="PWS35406.1"/>
    </source>
</evidence>
<keyword evidence="2" id="KW-0964">Secreted</keyword>
<dbReference type="InterPro" id="IPR001343">
    <property type="entry name" value="Hemolysn_Ca-bd"/>
</dbReference>
<comment type="caution">
    <text evidence="5">The sequence shown here is derived from an EMBL/GenBank/DDBJ whole genome shotgun (WGS) entry which is preliminary data.</text>
</comment>
<evidence type="ECO:0000256" key="2">
    <source>
        <dbReference type="ARBA" id="ARBA00022525"/>
    </source>
</evidence>
<keyword evidence="6" id="KW-1185">Reference proteome</keyword>
<evidence type="ECO:0000313" key="6">
    <source>
        <dbReference type="Proteomes" id="UP000245765"/>
    </source>
</evidence>
<dbReference type="RefSeq" id="WP_109871773.1">
    <property type="nucleotide sequence ID" value="NZ_QGNA01000004.1"/>
</dbReference>
<dbReference type="InterPro" id="IPR040853">
    <property type="entry name" value="RapA2_cadherin-like"/>
</dbReference>